<comment type="subcellular location">
    <subcellularLocation>
        <location evidence="2 13">Nucleus</location>
        <location evidence="2 13">Nucleoplasm</location>
    </subcellularLocation>
</comment>
<dbReference type="GeneTree" id="ENSGT00940000156517"/>
<keyword evidence="9" id="KW-0007">Acetylation</keyword>
<keyword evidence="5" id="KW-0597">Phosphoprotein</keyword>
<dbReference type="PANTHER" id="PTHR45670">
    <property type="entry name" value="E3 UBIQUITIN-PROTEIN LIGASE TRIP12"/>
    <property type="match status" value="1"/>
</dbReference>
<dbReference type="GO" id="GO:0016607">
    <property type="term" value="C:nuclear speck"/>
    <property type="evidence" value="ECO:0007669"/>
    <property type="project" value="TreeGrafter"/>
</dbReference>
<evidence type="ECO:0000256" key="11">
    <source>
        <dbReference type="ARBA" id="ARBA00023242"/>
    </source>
</evidence>
<dbReference type="SUPFAM" id="SSF56204">
    <property type="entry name" value="Hect, E3 ligase catalytic domain"/>
    <property type="match status" value="1"/>
</dbReference>
<evidence type="ECO:0000256" key="13">
    <source>
        <dbReference type="RuleBase" id="RU369009"/>
    </source>
</evidence>
<feature type="active site" description="Glycyl thioester intermediate" evidence="12">
    <location>
        <position position="1889"/>
    </location>
</feature>
<feature type="compositionally biased region" description="Basic and acidic residues" evidence="15">
    <location>
        <begin position="1013"/>
        <end position="1022"/>
    </location>
</feature>
<dbReference type="Gene3D" id="3.30.2160.10">
    <property type="entry name" value="Hect, E3 ligase catalytic domain"/>
    <property type="match status" value="1"/>
</dbReference>
<reference evidence="18 19" key="1">
    <citation type="submission" date="2019-04" db="EMBL/GenBank/DDBJ databases">
        <authorList>
            <consortium name="Wellcome Sanger Institute Data Sharing"/>
        </authorList>
    </citation>
    <scope>NUCLEOTIDE SEQUENCE [LARGE SCALE GENOMIC DNA]</scope>
</reference>
<dbReference type="Pfam" id="PF02825">
    <property type="entry name" value="WWE"/>
    <property type="match status" value="1"/>
</dbReference>
<evidence type="ECO:0000256" key="10">
    <source>
        <dbReference type="ARBA" id="ARBA00023204"/>
    </source>
</evidence>
<feature type="compositionally biased region" description="Polar residues" evidence="15">
    <location>
        <begin position="326"/>
        <end position="337"/>
    </location>
</feature>
<evidence type="ECO:0000256" key="5">
    <source>
        <dbReference type="ARBA" id="ARBA00022553"/>
    </source>
</evidence>
<reference evidence="18" key="3">
    <citation type="submission" date="2025-09" db="UniProtKB">
        <authorList>
            <consortium name="Ensembl"/>
        </authorList>
    </citation>
    <scope>IDENTIFICATION</scope>
</reference>
<dbReference type="GO" id="GO:0008270">
    <property type="term" value="F:zinc ion binding"/>
    <property type="evidence" value="ECO:0007669"/>
    <property type="project" value="InterPro"/>
</dbReference>
<evidence type="ECO:0000256" key="12">
    <source>
        <dbReference type="PROSITE-ProRule" id="PRU00104"/>
    </source>
</evidence>
<feature type="compositionally biased region" description="Basic and acidic residues" evidence="15">
    <location>
        <begin position="37"/>
        <end position="50"/>
    </location>
</feature>
<dbReference type="GO" id="GO:0043161">
    <property type="term" value="P:proteasome-mediated ubiquitin-dependent protein catabolic process"/>
    <property type="evidence" value="ECO:0007669"/>
    <property type="project" value="TreeGrafter"/>
</dbReference>
<dbReference type="Pfam" id="PF25579">
    <property type="entry name" value="TPR_TRIP12_N"/>
    <property type="match status" value="1"/>
</dbReference>
<dbReference type="InterPro" id="IPR000569">
    <property type="entry name" value="HECT_dom"/>
</dbReference>
<evidence type="ECO:0000313" key="19">
    <source>
        <dbReference type="Proteomes" id="UP000694397"/>
    </source>
</evidence>
<dbReference type="GO" id="GO:0006281">
    <property type="term" value="P:DNA repair"/>
    <property type="evidence" value="ECO:0007669"/>
    <property type="project" value="UniProtKB-KW"/>
</dbReference>
<feature type="compositionally biased region" description="Low complexity" evidence="15">
    <location>
        <begin position="345"/>
        <end position="357"/>
    </location>
</feature>
<evidence type="ECO:0000259" key="16">
    <source>
        <dbReference type="PROSITE" id="PS50237"/>
    </source>
</evidence>
<keyword evidence="8 12" id="KW-0833">Ubl conjugation pathway</keyword>
<dbReference type="SMART" id="SM00678">
    <property type="entry name" value="WWE"/>
    <property type="match status" value="1"/>
</dbReference>
<evidence type="ECO:0000256" key="3">
    <source>
        <dbReference type="ARBA" id="ARBA00004906"/>
    </source>
</evidence>
<dbReference type="InterPro" id="IPR057948">
    <property type="entry name" value="TPR_TRIP12_N"/>
</dbReference>
<comment type="pathway">
    <text evidence="3 13">Protein modification; protein ubiquitination.</text>
</comment>
<dbReference type="InterPro" id="IPR011989">
    <property type="entry name" value="ARM-like"/>
</dbReference>
<dbReference type="UniPathway" id="UPA00143"/>
<dbReference type="InterPro" id="IPR016024">
    <property type="entry name" value="ARM-type_fold"/>
</dbReference>
<evidence type="ECO:0000256" key="9">
    <source>
        <dbReference type="ARBA" id="ARBA00022990"/>
    </source>
</evidence>
<evidence type="ECO:0000256" key="7">
    <source>
        <dbReference type="ARBA" id="ARBA00022763"/>
    </source>
</evidence>
<feature type="domain" description="HECT" evidence="16">
    <location>
        <begin position="1525"/>
        <end position="1922"/>
    </location>
</feature>
<feature type="domain" description="WWE" evidence="17">
    <location>
        <begin position="721"/>
        <end position="797"/>
    </location>
</feature>
<dbReference type="EC" id="2.3.2.26" evidence="13"/>
<dbReference type="FunFam" id="3.30.2160.10:FF:000013">
    <property type="entry name" value="E3 ubiquitin-protein ligase TRIP12 isoform X1"/>
    <property type="match status" value="1"/>
</dbReference>
<evidence type="ECO:0000256" key="15">
    <source>
        <dbReference type="SAM" id="MobiDB-lite"/>
    </source>
</evidence>
<dbReference type="PANTHER" id="PTHR45670:SF13">
    <property type="entry name" value="E3 UBIQUITIN-PROTEIN LIGASE TRIP12"/>
    <property type="match status" value="1"/>
</dbReference>
<feature type="compositionally biased region" description="Low complexity" evidence="15">
    <location>
        <begin position="159"/>
        <end position="183"/>
    </location>
</feature>
<dbReference type="InterPro" id="IPR004170">
    <property type="entry name" value="WWE_dom"/>
</dbReference>
<dbReference type="SMART" id="SM00119">
    <property type="entry name" value="HECTc"/>
    <property type="match status" value="1"/>
</dbReference>
<dbReference type="Ensembl" id="ENSSFOT00015057462.1">
    <property type="protein sequence ID" value="ENSSFOP00015038482.1"/>
    <property type="gene ID" value="ENSSFOG00015016991.2"/>
</dbReference>
<evidence type="ECO:0000256" key="1">
    <source>
        <dbReference type="ARBA" id="ARBA00000885"/>
    </source>
</evidence>
<feature type="compositionally biased region" description="Basic residues" evidence="15">
    <location>
        <begin position="997"/>
        <end position="1010"/>
    </location>
</feature>
<dbReference type="FunFam" id="3.30.2410.10:FF:000005">
    <property type="entry name" value="E3 ubiquitin-protein ligase TRIP12 isoform X1"/>
    <property type="match status" value="1"/>
</dbReference>
<dbReference type="InterPro" id="IPR045322">
    <property type="entry name" value="HECTD1/TRIP12-like"/>
</dbReference>
<protein>
    <recommendedName>
        <fullName evidence="13">E3 ubiquitin-protein ligase</fullName>
        <ecNumber evidence="13">2.3.2.26</ecNumber>
    </recommendedName>
</protein>
<dbReference type="Gene3D" id="3.90.1750.10">
    <property type="entry name" value="Hect, E3 ligase catalytic domains"/>
    <property type="match status" value="1"/>
</dbReference>
<feature type="compositionally biased region" description="Polar residues" evidence="15">
    <location>
        <begin position="99"/>
        <end position="110"/>
    </location>
</feature>
<gene>
    <name evidence="18" type="primary">TRIP12</name>
    <name evidence="18" type="synonym">trip12</name>
</gene>
<dbReference type="Gene3D" id="3.30.2410.10">
    <property type="entry name" value="Hect, E3 ligase catalytic domain"/>
    <property type="match status" value="1"/>
</dbReference>
<dbReference type="Gene3D" id="1.25.10.10">
    <property type="entry name" value="Leucine-rich Repeat Variant"/>
    <property type="match status" value="1"/>
</dbReference>
<dbReference type="GO" id="GO:0061630">
    <property type="term" value="F:ubiquitin protein ligase activity"/>
    <property type="evidence" value="ECO:0007669"/>
    <property type="project" value="UniProtKB-UniRule"/>
</dbReference>
<dbReference type="CDD" id="cd00078">
    <property type="entry name" value="HECTc"/>
    <property type="match status" value="1"/>
</dbReference>
<keyword evidence="11 13" id="KW-0539">Nucleus</keyword>
<dbReference type="SUPFAM" id="SSF48371">
    <property type="entry name" value="ARM repeat"/>
    <property type="match status" value="1"/>
</dbReference>
<dbReference type="Proteomes" id="UP000694397">
    <property type="component" value="Chromosome 10"/>
</dbReference>
<feature type="compositionally biased region" description="Basic and acidic residues" evidence="15">
    <location>
        <begin position="312"/>
        <end position="324"/>
    </location>
</feature>
<organism evidence="18 19">
    <name type="scientific">Scleropages formosus</name>
    <name type="common">Asian bonytongue</name>
    <name type="synonym">Osteoglossum formosum</name>
    <dbReference type="NCBI Taxonomy" id="113540"/>
    <lineage>
        <taxon>Eukaryota</taxon>
        <taxon>Metazoa</taxon>
        <taxon>Chordata</taxon>
        <taxon>Craniata</taxon>
        <taxon>Vertebrata</taxon>
        <taxon>Euteleostomi</taxon>
        <taxon>Actinopterygii</taxon>
        <taxon>Neopterygii</taxon>
        <taxon>Teleostei</taxon>
        <taxon>Osteoglossocephala</taxon>
        <taxon>Osteoglossomorpha</taxon>
        <taxon>Osteoglossiformes</taxon>
        <taxon>Osteoglossidae</taxon>
        <taxon>Scleropages</taxon>
    </lineage>
</organism>
<feature type="coiled-coil region" evidence="14">
    <location>
        <begin position="1675"/>
        <end position="1709"/>
    </location>
</feature>
<comment type="similarity">
    <text evidence="4 13">Belongs to the UPL family. K-HECT subfamily.</text>
</comment>
<feature type="region of interest" description="Disordered" evidence="15">
    <location>
        <begin position="1"/>
        <end position="370"/>
    </location>
</feature>
<accession>A0A8C9SU09</accession>
<keyword evidence="6 13" id="KW-0808">Transferase</keyword>
<dbReference type="SUPFAM" id="SSF117839">
    <property type="entry name" value="WWE domain"/>
    <property type="match status" value="1"/>
</dbReference>
<keyword evidence="7" id="KW-0227">DNA damage</keyword>
<dbReference type="PROSITE" id="PS50237">
    <property type="entry name" value="HECT"/>
    <property type="match status" value="1"/>
</dbReference>
<feature type="region of interest" description="Disordered" evidence="15">
    <location>
        <begin position="1347"/>
        <end position="1374"/>
    </location>
</feature>
<keyword evidence="19" id="KW-1185">Reference proteome</keyword>
<sequence>MSNRPNSNPGGSLRRSQRNMSSLSQVFDDPVGAGTSEPEHTGQAKREGTRGLKRSSAPEQNNSSPSPAKKPKALAPSDSSSEARRAPAKSKKRGLAPEQATSSSRVQNRKSGAAGASPTQKRKRADASAGPLPAGTEGRPVKPTKLASKPAGSARAGCSTVTDTSSSASSSSSSSATACSAASQGARLKQGKDQSKARRSRSASSPSPRRSSRDKEQPKTAGTSKFDWAARFSPKVNLPKPKLSLPGSSKPETSKPGPSGLQAKLASLRKSTKKRSESPPAELPSFRRSARQKTTGSCASTSRRGSGLGKRGAADARRQEKMADADNSQDGANPSSTRTDEVPQGASASGSVAGAVGMTSGESESDDSEMGRLQALLEARGLPPHLFGPLGPRMSQLFHRTIGSGASSKAQQLLQGLQATGDESQQLQAAIEMCQLLVMGNEETLGGFPVKSVVPALITLLQMEHNFDIMNHASRALTYMMEALPRSSAVVVDAIPVFLEKLQVIQFIDVAEQALTALEMLSRRHSKAILQAGGLADCLLYLEFFSINAQRNALAIAANCCQSITPDEFHFVSDSLPLLTQRLTHQDKKSVESTCLCFARLVDNFQHEENLLQQVASRDLLTNIQQLLVVTPPVLSSGMFIMVVRMFSLMCSNCPSLAVQLMKQNIAETLRFLLCGASNGSCQEQIDLVPRSPQELYELTSLICELMPCLPREGIFAVDTMLKKGSAQMTEGAIWQWRDDRGLWHPYNRIDSRIIETAHQNGEDEISLSTLGRVYTIDFNAMQQINEDTGTARAIQRKPNPLASPNASGHAEVRKEDARALLMKEDPELARCFIKTLFGVLYEVYSSSAGPAVRHKCLRAILRIIYFADAELLKDVLKNHAVSSHIASMLSSQDLKIVVGALQMAEILMQKLPDVFSVYFRREGVMHQVKNLAESETFLTSPPKACSSGSTSLCAPPVGTVTTATSATSDLGSPSFQHSMDDSLDLSPQGRLSDVLKRKRLPKRGPRRPKYSPPRDDDKVDNQAKSPTATQSPKSSFLASLNPKTWGKLGAQSNSAASEPSRTAGASGLPRPTPKDSISNNREKIKAWIKEQASKFVEHHFNSENVDCSNPALNVLQRLCTATEQLDLQVDSGTECLVEIRSIVSESDVSSFEIQHSGFVRQLLLYLTSNSEKDAVSRDVRLKRFLHVFYGCSVPGTETMARLDPSENGPLLALVHKMNSCLSQMEQFPVKVHDFPSGNGTGSRGSQALKFFNTHQLKCQLQRHPDCTNVKQWKGGPVKIDPLALVQAIERYLVVRGYGRIREEDEDSDDDGSDDEIDESLAAQFLTGIWTKTHTIWYKPVREEEDGNKDVVGGKRGRAQTAPTKTSPRNAKKQDELPGTKAYLISEPPEGITFEDPSLDVILLLRVLHSISRYWFYLYDNAACKEIVPTSEFINSKLTAKANRQLQDPLVIMTGNIPSWLTELGKTCPFFFPFDTRQMLFYVTAFDRDRAMQRLLDTNPEINQSDSQDSRVAPRLDRKKRTINRDELLKQAESLMQDLGSSRAMLEIQYENEVGTGLGPTLEFYALVSQELQRADLGLWRGEEVTLANPKGSQEGTKYIFSSRGLFAVPFGRTTKPAHMAKVKMKFRFLGKLMAKAIMDFRLLDLPLGLPFYKWMLRHEASISSHDLVNIDPAVARSIQHLEDIIRQKKQLERDRSQTRESLQLALESLSMNGCSVEDLGLDFTLPGFPHIELKKGGKDVPVTIHNLEEYLRLVVYWTLNEGVSKQFESFREGFESVFPLHHLQYFYPEELDQLLCGSKSETWDVKTLMECCRPDHGYTHDSRAVRFLFEVLSSFDAEQQRLFLQFVTGSPRLPVGGFRSLNPPLTIVRKTCEATENPDDFLPSVMTCVNYLKLPDYSSMEIMRQKLLIAAREGQQSFHLS</sequence>
<feature type="compositionally biased region" description="Polar residues" evidence="15">
    <location>
        <begin position="1023"/>
        <end position="1043"/>
    </location>
</feature>
<evidence type="ECO:0000256" key="2">
    <source>
        <dbReference type="ARBA" id="ARBA00004642"/>
    </source>
</evidence>
<evidence type="ECO:0000256" key="4">
    <source>
        <dbReference type="ARBA" id="ARBA00006331"/>
    </source>
</evidence>
<dbReference type="FunFam" id="1.25.10.10:FF:000018">
    <property type="entry name" value="E3 ubiquitin-protein ligase TRIP12 isoform X3"/>
    <property type="match status" value="1"/>
</dbReference>
<dbReference type="InterPro" id="IPR035983">
    <property type="entry name" value="Hect_E3_ubiquitin_ligase"/>
</dbReference>
<feature type="compositionally biased region" description="Polar residues" evidence="15">
    <location>
        <begin position="292"/>
        <end position="304"/>
    </location>
</feature>
<comment type="function">
    <text evidence="13">E3 ubiquitin-protein ligase involved in ubiquitin fusion degradation (UFD) pathway and regulation of DNA repair. Part of the ubiquitin fusion degradation (UFD) pathway, a process that mediates ubiquitination of protein at their N-terminus, regardless of the presence of lysine residues in target proteins.</text>
</comment>
<dbReference type="InterPro" id="IPR018123">
    <property type="entry name" value="WWE-dom_subgr"/>
</dbReference>
<feature type="region of interest" description="Disordered" evidence="15">
    <location>
        <begin position="964"/>
        <end position="1081"/>
    </location>
</feature>
<evidence type="ECO:0000256" key="8">
    <source>
        <dbReference type="ARBA" id="ARBA00022786"/>
    </source>
</evidence>
<keyword evidence="10" id="KW-0234">DNA repair</keyword>
<dbReference type="FunFam" id="3.30.720.50:FF:000001">
    <property type="entry name" value="E3 ubiquitin-protein ligase TRIP12 isoform X1"/>
    <property type="match status" value="1"/>
</dbReference>
<dbReference type="PROSITE" id="PS50918">
    <property type="entry name" value="WWE"/>
    <property type="match status" value="1"/>
</dbReference>
<dbReference type="Pfam" id="PF00632">
    <property type="entry name" value="HECT"/>
    <property type="match status" value="1"/>
</dbReference>
<name>A0A8C9SU09_SCLFO</name>
<comment type="catalytic activity">
    <reaction evidence="1 13">
        <text>S-ubiquitinyl-[E2 ubiquitin-conjugating enzyme]-L-cysteine + [acceptor protein]-L-lysine = [E2 ubiquitin-conjugating enzyme]-L-cysteine + N(6)-ubiquitinyl-[acceptor protein]-L-lysine.</text>
        <dbReference type="EC" id="2.3.2.26"/>
    </reaction>
</comment>
<dbReference type="GO" id="GO:0000209">
    <property type="term" value="P:protein polyubiquitination"/>
    <property type="evidence" value="ECO:0007669"/>
    <property type="project" value="TreeGrafter"/>
</dbReference>
<dbReference type="InterPro" id="IPR037197">
    <property type="entry name" value="WWE_dom_sf"/>
</dbReference>
<evidence type="ECO:0000256" key="14">
    <source>
        <dbReference type="SAM" id="Coils"/>
    </source>
</evidence>
<evidence type="ECO:0000313" key="18">
    <source>
        <dbReference type="Ensembl" id="ENSSFOP00015038482.1"/>
    </source>
</evidence>
<feature type="compositionally biased region" description="Low complexity" evidence="15">
    <location>
        <begin position="63"/>
        <end position="80"/>
    </location>
</feature>
<feature type="compositionally biased region" description="Polar residues" evidence="15">
    <location>
        <begin position="1"/>
        <end position="10"/>
    </location>
</feature>
<feature type="compositionally biased region" description="Polar residues" evidence="15">
    <location>
        <begin position="1051"/>
        <end position="1061"/>
    </location>
</feature>
<proteinExistence type="inferred from homology"/>
<reference evidence="18" key="2">
    <citation type="submission" date="2025-08" db="UniProtKB">
        <authorList>
            <consortium name="Ensembl"/>
        </authorList>
    </citation>
    <scope>IDENTIFICATION</scope>
</reference>
<dbReference type="FunFam" id="3.90.1750.10:FF:000006">
    <property type="entry name" value="E3 ubiquitin-protein ligase TRIP12 isoform X1"/>
    <property type="match status" value="1"/>
</dbReference>
<dbReference type="Gene3D" id="3.30.720.50">
    <property type="match status" value="1"/>
</dbReference>
<evidence type="ECO:0000256" key="6">
    <source>
        <dbReference type="ARBA" id="ARBA00022679"/>
    </source>
</evidence>
<evidence type="ECO:0000259" key="17">
    <source>
        <dbReference type="PROSITE" id="PS50918"/>
    </source>
</evidence>
<keyword evidence="14" id="KW-0175">Coiled coil</keyword>